<feature type="domain" description="N-acetyltransferase" evidence="2">
    <location>
        <begin position="69"/>
        <end position="232"/>
    </location>
</feature>
<dbReference type="EMBL" id="ML977213">
    <property type="protein sequence ID" value="KAF1980958.1"/>
    <property type="molecule type" value="Genomic_DNA"/>
</dbReference>
<reference evidence="3" key="1">
    <citation type="journal article" date="2020" name="Stud. Mycol.">
        <title>101 Dothideomycetes genomes: a test case for predicting lifestyles and emergence of pathogens.</title>
        <authorList>
            <person name="Haridas S."/>
            <person name="Albert R."/>
            <person name="Binder M."/>
            <person name="Bloem J."/>
            <person name="Labutti K."/>
            <person name="Salamov A."/>
            <person name="Andreopoulos B."/>
            <person name="Baker S."/>
            <person name="Barry K."/>
            <person name="Bills G."/>
            <person name="Bluhm B."/>
            <person name="Cannon C."/>
            <person name="Castanera R."/>
            <person name="Culley D."/>
            <person name="Daum C."/>
            <person name="Ezra D."/>
            <person name="Gonzalez J."/>
            <person name="Henrissat B."/>
            <person name="Kuo A."/>
            <person name="Liang C."/>
            <person name="Lipzen A."/>
            <person name="Lutzoni F."/>
            <person name="Magnuson J."/>
            <person name="Mondo S."/>
            <person name="Nolan M."/>
            <person name="Ohm R."/>
            <person name="Pangilinan J."/>
            <person name="Park H.-J."/>
            <person name="Ramirez L."/>
            <person name="Alfaro M."/>
            <person name="Sun H."/>
            <person name="Tritt A."/>
            <person name="Yoshinaga Y."/>
            <person name="Zwiers L.-H."/>
            <person name="Turgeon B."/>
            <person name="Goodwin S."/>
            <person name="Spatafora J."/>
            <person name="Crous P."/>
            <person name="Grigoriev I."/>
        </authorList>
    </citation>
    <scope>NUCLEOTIDE SEQUENCE</scope>
    <source>
        <strain evidence="3">CBS 113979</strain>
    </source>
</reference>
<dbReference type="InterPro" id="IPR015416">
    <property type="entry name" value="Znf_H2C2_histone_UAS-bd"/>
</dbReference>
<dbReference type="Gene3D" id="1.10.340.70">
    <property type="match status" value="1"/>
</dbReference>
<dbReference type="Pfam" id="PF09337">
    <property type="entry name" value="zf-H2C2"/>
    <property type="match status" value="1"/>
</dbReference>
<sequence length="380" mass="42278">MPAMLDDPTASVKYRQSGQHPYPGPNSPLPADILPRQLTLRDRVTTATLVPFSSVSQVPLGLLSYLCNLLNSEIEQGDTYPMIDPMPLEAFGPYWVSNFAAVMLLGEVSGPEEVRKMEADGCDWSKVCLGSFYVKPNYPGRSSHVCNAGFLVSNVARNKGVGRLMGECYIEWAPKLGYTYSVFNLVYENNVASCRIWDALGFKRIGRVPRCGNLKSYSDEFIDAIIYGRELGGDETDPQAEERFDKIKYYLKHGSYPPGADRAEKSRLRSAATHYKLVAASPREHGGEDKLMLKGKEVVSDPVKQFELARGAHLDSHAGINKTTASLAEKYHWVRIKETVSLVIKNCTECKENFAKPKEPTGWTQALAEKSERAIRVDLS</sequence>
<dbReference type="SUPFAM" id="SSF55729">
    <property type="entry name" value="Acyl-CoA N-acyltransferases (Nat)"/>
    <property type="match status" value="1"/>
</dbReference>
<keyword evidence="4" id="KW-1185">Reference proteome</keyword>
<dbReference type="AlphaFoldDB" id="A0A6G1GJQ7"/>
<accession>A0A6G1GJQ7</accession>
<dbReference type="InterPro" id="IPR000182">
    <property type="entry name" value="GNAT_dom"/>
</dbReference>
<evidence type="ECO:0000313" key="3">
    <source>
        <dbReference type="EMBL" id="KAF1980958.1"/>
    </source>
</evidence>
<protein>
    <submittedName>
        <fullName evidence="3">Zf-H2C2-domain-containing protein</fullName>
    </submittedName>
</protein>
<evidence type="ECO:0000313" key="4">
    <source>
        <dbReference type="Proteomes" id="UP000800041"/>
    </source>
</evidence>
<dbReference type="GO" id="GO:0005634">
    <property type="term" value="C:nucleus"/>
    <property type="evidence" value="ECO:0007669"/>
    <property type="project" value="TreeGrafter"/>
</dbReference>
<dbReference type="InterPro" id="IPR016181">
    <property type="entry name" value="Acyl_CoA_acyltransferase"/>
</dbReference>
<dbReference type="InterPro" id="IPR052742">
    <property type="entry name" value="Mito_N-acetyltransferase"/>
</dbReference>
<evidence type="ECO:0000259" key="2">
    <source>
        <dbReference type="PROSITE" id="PS51186"/>
    </source>
</evidence>
<evidence type="ECO:0000256" key="1">
    <source>
        <dbReference type="SAM" id="MobiDB-lite"/>
    </source>
</evidence>
<dbReference type="Proteomes" id="UP000800041">
    <property type="component" value="Unassembled WGS sequence"/>
</dbReference>
<dbReference type="PANTHER" id="PTHR43138:SF2">
    <property type="entry name" value="PROTEIN SPT10"/>
    <property type="match status" value="1"/>
</dbReference>
<proteinExistence type="predicted"/>
<gene>
    <name evidence="3" type="ORF">K402DRAFT_467915</name>
</gene>
<feature type="region of interest" description="Disordered" evidence="1">
    <location>
        <begin position="1"/>
        <end position="30"/>
    </location>
</feature>
<dbReference type="Pfam" id="PF00583">
    <property type="entry name" value="Acetyltransf_1"/>
    <property type="match status" value="1"/>
</dbReference>
<dbReference type="OrthoDB" id="10264707at2759"/>
<name>A0A6G1GJQ7_9PEZI</name>
<dbReference type="PANTHER" id="PTHR43138">
    <property type="entry name" value="ACETYLTRANSFERASE, GNAT FAMILY"/>
    <property type="match status" value="1"/>
</dbReference>
<dbReference type="GO" id="GO:0016747">
    <property type="term" value="F:acyltransferase activity, transferring groups other than amino-acyl groups"/>
    <property type="evidence" value="ECO:0007669"/>
    <property type="project" value="InterPro"/>
</dbReference>
<dbReference type="Gene3D" id="3.40.630.30">
    <property type="match status" value="1"/>
</dbReference>
<organism evidence="3 4">
    <name type="scientific">Aulographum hederae CBS 113979</name>
    <dbReference type="NCBI Taxonomy" id="1176131"/>
    <lineage>
        <taxon>Eukaryota</taxon>
        <taxon>Fungi</taxon>
        <taxon>Dikarya</taxon>
        <taxon>Ascomycota</taxon>
        <taxon>Pezizomycotina</taxon>
        <taxon>Dothideomycetes</taxon>
        <taxon>Pleosporomycetidae</taxon>
        <taxon>Aulographales</taxon>
        <taxon>Aulographaceae</taxon>
    </lineage>
</organism>
<dbReference type="PROSITE" id="PS51186">
    <property type="entry name" value="GNAT"/>
    <property type="match status" value="1"/>
</dbReference>